<evidence type="ECO:0000256" key="7">
    <source>
        <dbReference type="SAM" id="Phobius"/>
    </source>
</evidence>
<dbReference type="Pfam" id="PF00892">
    <property type="entry name" value="EamA"/>
    <property type="match status" value="1"/>
</dbReference>
<comment type="subcellular location">
    <subcellularLocation>
        <location evidence="1">Membrane</location>
        <topology evidence="1">Multi-pass membrane protein</topology>
    </subcellularLocation>
</comment>
<dbReference type="PANTHER" id="PTHR32322:SF9">
    <property type="entry name" value="AMINO-ACID METABOLITE EFFLUX PUMP-RELATED"/>
    <property type="match status" value="1"/>
</dbReference>
<dbReference type="EMBL" id="AGUD01000002">
    <property type="protein sequence ID" value="EHN13095.1"/>
    <property type="molecule type" value="Genomic_DNA"/>
</dbReference>
<accession>H0DZP7</accession>
<evidence type="ECO:0000259" key="8">
    <source>
        <dbReference type="Pfam" id="PF00892"/>
    </source>
</evidence>
<feature type="transmembrane region" description="Helical" evidence="7">
    <location>
        <begin position="13"/>
        <end position="33"/>
    </location>
</feature>
<feature type="domain" description="EamA" evidence="8">
    <location>
        <begin position="14"/>
        <end position="148"/>
    </location>
</feature>
<keyword evidence="4 7" id="KW-1133">Transmembrane helix</keyword>
<evidence type="ECO:0000313" key="10">
    <source>
        <dbReference type="Proteomes" id="UP000005143"/>
    </source>
</evidence>
<dbReference type="InterPro" id="IPR050638">
    <property type="entry name" value="AA-Vitamin_Transporters"/>
</dbReference>
<keyword evidence="5 7" id="KW-0472">Membrane</keyword>
<evidence type="ECO:0000256" key="3">
    <source>
        <dbReference type="ARBA" id="ARBA00022692"/>
    </source>
</evidence>
<sequence>MVGLGSQGLQVDLLGGLAALGAAVAYAAGALVVRRWFVTEPPLATGALAVLGAVPFVALAVPVALASGATVAPGGRAILALLLLGMLAVLLAVVLFVALVQRAGPQRALLVTYLNPAVALALGAIAEGEQITARAVAGLVLILLGVTLGARGGRPPRTATTGLAAEATEPGGPASSARVATVDP</sequence>
<feature type="transmembrane region" description="Helical" evidence="7">
    <location>
        <begin position="107"/>
        <end position="125"/>
    </location>
</feature>
<protein>
    <submittedName>
        <fullName evidence="9">Permease of the drug/metabolite transporter (DMT) superfamily</fullName>
    </submittedName>
</protein>
<evidence type="ECO:0000256" key="5">
    <source>
        <dbReference type="ARBA" id="ARBA00023136"/>
    </source>
</evidence>
<feature type="transmembrane region" description="Helical" evidence="7">
    <location>
        <begin position="77"/>
        <end position="100"/>
    </location>
</feature>
<evidence type="ECO:0000256" key="6">
    <source>
        <dbReference type="SAM" id="MobiDB-lite"/>
    </source>
</evidence>
<evidence type="ECO:0000313" key="9">
    <source>
        <dbReference type="EMBL" id="EHN13095.1"/>
    </source>
</evidence>
<name>H0DZP7_9ACTN</name>
<comment type="caution">
    <text evidence="9">The sequence shown here is derived from an EMBL/GenBank/DDBJ whole genome shotgun (WGS) entry which is preliminary data.</text>
</comment>
<feature type="compositionally biased region" description="Low complexity" evidence="6">
    <location>
        <begin position="158"/>
        <end position="174"/>
    </location>
</feature>
<proteinExistence type="inferred from homology"/>
<dbReference type="InterPro" id="IPR000620">
    <property type="entry name" value="EamA_dom"/>
</dbReference>
<feature type="transmembrane region" description="Helical" evidence="7">
    <location>
        <begin position="131"/>
        <end position="150"/>
    </location>
</feature>
<feature type="transmembrane region" description="Helical" evidence="7">
    <location>
        <begin position="45"/>
        <end position="65"/>
    </location>
</feature>
<keyword evidence="3 7" id="KW-0812">Transmembrane</keyword>
<dbReference type="Proteomes" id="UP000005143">
    <property type="component" value="Unassembled WGS sequence"/>
</dbReference>
<evidence type="ECO:0000256" key="1">
    <source>
        <dbReference type="ARBA" id="ARBA00004141"/>
    </source>
</evidence>
<feature type="region of interest" description="Disordered" evidence="6">
    <location>
        <begin position="155"/>
        <end position="184"/>
    </location>
</feature>
<reference evidence="9 10" key="1">
    <citation type="journal article" date="2013" name="Biodegradation">
        <title>Quantitative proteomic analysis of ibuprofen-degrading Patulibacter sp. strain I11.</title>
        <authorList>
            <person name="Almeida B."/>
            <person name="Kjeldal H."/>
            <person name="Lolas I."/>
            <person name="Knudsen A.D."/>
            <person name="Carvalho G."/>
            <person name="Nielsen K.L."/>
            <person name="Barreto Crespo M.T."/>
            <person name="Stensballe A."/>
            <person name="Nielsen J.L."/>
        </authorList>
    </citation>
    <scope>NUCLEOTIDE SEQUENCE [LARGE SCALE GENOMIC DNA]</scope>
    <source>
        <strain evidence="9 10">I11</strain>
    </source>
</reference>
<gene>
    <name evidence="9" type="ORF">PAI11_00020</name>
</gene>
<comment type="similarity">
    <text evidence="2">Belongs to the EamA transporter family.</text>
</comment>
<dbReference type="PANTHER" id="PTHR32322">
    <property type="entry name" value="INNER MEMBRANE TRANSPORTER"/>
    <property type="match status" value="1"/>
</dbReference>
<dbReference type="AlphaFoldDB" id="H0DZP7"/>
<evidence type="ECO:0000256" key="4">
    <source>
        <dbReference type="ARBA" id="ARBA00022989"/>
    </source>
</evidence>
<dbReference type="InterPro" id="IPR037185">
    <property type="entry name" value="EmrE-like"/>
</dbReference>
<dbReference type="GO" id="GO:0016020">
    <property type="term" value="C:membrane"/>
    <property type="evidence" value="ECO:0007669"/>
    <property type="project" value="UniProtKB-SubCell"/>
</dbReference>
<organism evidence="9 10">
    <name type="scientific">Patulibacter medicamentivorans</name>
    <dbReference type="NCBI Taxonomy" id="1097667"/>
    <lineage>
        <taxon>Bacteria</taxon>
        <taxon>Bacillati</taxon>
        <taxon>Actinomycetota</taxon>
        <taxon>Thermoleophilia</taxon>
        <taxon>Solirubrobacterales</taxon>
        <taxon>Patulibacteraceae</taxon>
        <taxon>Patulibacter</taxon>
    </lineage>
</organism>
<keyword evidence="10" id="KW-1185">Reference proteome</keyword>
<evidence type="ECO:0000256" key="2">
    <source>
        <dbReference type="ARBA" id="ARBA00007362"/>
    </source>
</evidence>
<dbReference type="SUPFAM" id="SSF103481">
    <property type="entry name" value="Multidrug resistance efflux transporter EmrE"/>
    <property type="match status" value="1"/>
</dbReference>